<comment type="subcellular location">
    <subcellularLocation>
        <location evidence="1">Cell envelope</location>
    </subcellularLocation>
</comment>
<sequence length="391" mass="42065">MKANNHTIHTSIIVPALIALSISLHSCTSGSANPSPQDQAPALPVMGTPVSPVTVYQEFSASLEGKVNVEVRPQVDGYLEKIYVDEGAYVTAGQPLFKINAQLYNEALNNARANVLAAQANVQKAQVDLDRLKPLVDNAVISDVQLKTAKANYNAATAALAQARAMVGNAQINVGYTLIKAPVSGYIGSIPFKTGSLVGRGETQPLTVLSEVNTMYAYFSMSEPDFIAFKNKYAGETIEQKLKNVPSVELLLADNTIYPQQGKIELVQGQFDKTIGAINFRASFPNPNKILRSGNTGKIRLPQLFNEVLVVPQEATFEIQDKVFVFTVDSSNKVTSKPIAVSGKTSYYYFVNKGLSKGEKIVLSGTGNLKDGTPIQPQIVSADSVLKANPI</sequence>
<dbReference type="Gene3D" id="2.40.420.20">
    <property type="match status" value="1"/>
</dbReference>
<dbReference type="SUPFAM" id="SSF111369">
    <property type="entry name" value="HlyD-like secretion proteins"/>
    <property type="match status" value="1"/>
</dbReference>
<dbReference type="NCBIfam" id="TIGR01730">
    <property type="entry name" value="RND_mfp"/>
    <property type="match status" value="1"/>
</dbReference>
<gene>
    <name evidence="9" type="ORF">SAMN04487894_102360</name>
</gene>
<dbReference type="Gene3D" id="1.10.287.470">
    <property type="entry name" value="Helix hairpin bin"/>
    <property type="match status" value="1"/>
</dbReference>
<feature type="chain" id="PRO_5011500447" evidence="4">
    <location>
        <begin position="27"/>
        <end position="391"/>
    </location>
</feature>
<dbReference type="OrthoDB" id="9801814at2"/>
<protein>
    <submittedName>
        <fullName evidence="9">Membrane fusion protein, multidrug efflux system</fullName>
    </submittedName>
</protein>
<proteinExistence type="inferred from homology"/>
<dbReference type="AlphaFoldDB" id="A0A1G6LIJ9"/>
<evidence type="ECO:0000256" key="1">
    <source>
        <dbReference type="ARBA" id="ARBA00004196"/>
    </source>
</evidence>
<evidence type="ECO:0000313" key="10">
    <source>
        <dbReference type="Proteomes" id="UP000198757"/>
    </source>
</evidence>
<dbReference type="Pfam" id="PF25967">
    <property type="entry name" value="RND-MFP_C"/>
    <property type="match status" value="1"/>
</dbReference>
<feature type="domain" description="Multidrug resistance protein MdtA-like barrel-sandwich hybrid" evidence="6">
    <location>
        <begin position="69"/>
        <end position="208"/>
    </location>
</feature>
<dbReference type="Gene3D" id="2.40.50.100">
    <property type="match status" value="1"/>
</dbReference>
<dbReference type="GO" id="GO:0022857">
    <property type="term" value="F:transmembrane transporter activity"/>
    <property type="evidence" value="ECO:0007669"/>
    <property type="project" value="InterPro"/>
</dbReference>
<dbReference type="InterPro" id="IPR006143">
    <property type="entry name" value="RND_pump_MFP"/>
</dbReference>
<reference evidence="10" key="1">
    <citation type="submission" date="2016-10" db="EMBL/GenBank/DDBJ databases">
        <authorList>
            <person name="Varghese N."/>
            <person name="Submissions S."/>
        </authorList>
    </citation>
    <scope>NUCLEOTIDE SEQUENCE [LARGE SCALE GENOMIC DNA]</scope>
    <source>
        <strain evidence="10">DSM 25811 / CCM 8410 / LMG 26954 / E90</strain>
    </source>
</reference>
<dbReference type="GO" id="GO:0046677">
    <property type="term" value="P:response to antibiotic"/>
    <property type="evidence" value="ECO:0007669"/>
    <property type="project" value="TreeGrafter"/>
</dbReference>
<evidence type="ECO:0000256" key="2">
    <source>
        <dbReference type="ARBA" id="ARBA00009477"/>
    </source>
</evidence>
<dbReference type="GO" id="GO:0005886">
    <property type="term" value="C:plasma membrane"/>
    <property type="evidence" value="ECO:0007669"/>
    <property type="project" value="TreeGrafter"/>
</dbReference>
<dbReference type="Pfam" id="PF25944">
    <property type="entry name" value="Beta-barrel_RND"/>
    <property type="match status" value="1"/>
</dbReference>
<dbReference type="STRING" id="1285928.SAMN04487894_102360"/>
<dbReference type="Gene3D" id="2.40.30.170">
    <property type="match status" value="1"/>
</dbReference>
<dbReference type="Pfam" id="PF25876">
    <property type="entry name" value="HH_MFP_RND"/>
    <property type="match status" value="1"/>
</dbReference>
<dbReference type="Pfam" id="PF25917">
    <property type="entry name" value="BSH_RND"/>
    <property type="match status" value="1"/>
</dbReference>
<evidence type="ECO:0000259" key="5">
    <source>
        <dbReference type="Pfam" id="PF25876"/>
    </source>
</evidence>
<organism evidence="9 10">
    <name type="scientific">Niabella drilacis (strain DSM 25811 / CCM 8410 / CCUG 62505 / LMG 26954 / E90)</name>
    <dbReference type="NCBI Taxonomy" id="1285928"/>
    <lineage>
        <taxon>Bacteria</taxon>
        <taxon>Pseudomonadati</taxon>
        <taxon>Bacteroidota</taxon>
        <taxon>Chitinophagia</taxon>
        <taxon>Chitinophagales</taxon>
        <taxon>Chitinophagaceae</taxon>
        <taxon>Niabella</taxon>
    </lineage>
</organism>
<feature type="coiled-coil region" evidence="3">
    <location>
        <begin position="101"/>
        <end position="166"/>
    </location>
</feature>
<evidence type="ECO:0000256" key="4">
    <source>
        <dbReference type="SAM" id="SignalP"/>
    </source>
</evidence>
<feature type="domain" description="Multidrug resistance protein MdtA-like alpha-helical hairpin" evidence="5">
    <location>
        <begin position="108"/>
        <end position="177"/>
    </location>
</feature>
<dbReference type="InterPro" id="IPR058626">
    <property type="entry name" value="MdtA-like_b-barrel"/>
</dbReference>
<dbReference type="PANTHER" id="PTHR30158:SF23">
    <property type="entry name" value="MULTIDRUG RESISTANCE PROTEIN MEXA"/>
    <property type="match status" value="1"/>
</dbReference>
<dbReference type="InterPro" id="IPR058624">
    <property type="entry name" value="MdtA-like_HH"/>
</dbReference>
<feature type="domain" description="Multidrug resistance protein MdtA-like C-terminal permuted SH3" evidence="8">
    <location>
        <begin position="308"/>
        <end position="366"/>
    </location>
</feature>
<evidence type="ECO:0000256" key="3">
    <source>
        <dbReference type="SAM" id="Coils"/>
    </source>
</evidence>
<keyword evidence="10" id="KW-1185">Reference proteome</keyword>
<dbReference type="InterPro" id="IPR058627">
    <property type="entry name" value="MdtA-like_C"/>
</dbReference>
<dbReference type="RefSeq" id="WP_090388971.1">
    <property type="nucleotide sequence ID" value="NZ_FMZO01000002.1"/>
</dbReference>
<dbReference type="EMBL" id="FMZO01000002">
    <property type="protein sequence ID" value="SDC43013.1"/>
    <property type="molecule type" value="Genomic_DNA"/>
</dbReference>
<keyword evidence="3" id="KW-0175">Coiled coil</keyword>
<dbReference type="PANTHER" id="PTHR30158">
    <property type="entry name" value="ACRA/E-RELATED COMPONENT OF DRUG EFFLUX TRANSPORTER"/>
    <property type="match status" value="1"/>
</dbReference>
<keyword evidence="4" id="KW-0732">Signal</keyword>
<name>A0A1G6LIJ9_NIADE</name>
<dbReference type="GO" id="GO:0030313">
    <property type="term" value="C:cell envelope"/>
    <property type="evidence" value="ECO:0007669"/>
    <property type="project" value="UniProtKB-SubCell"/>
</dbReference>
<feature type="signal peptide" evidence="4">
    <location>
        <begin position="1"/>
        <end position="26"/>
    </location>
</feature>
<evidence type="ECO:0000259" key="8">
    <source>
        <dbReference type="Pfam" id="PF25967"/>
    </source>
</evidence>
<evidence type="ECO:0000259" key="6">
    <source>
        <dbReference type="Pfam" id="PF25917"/>
    </source>
</evidence>
<evidence type="ECO:0000313" key="9">
    <source>
        <dbReference type="EMBL" id="SDC43013.1"/>
    </source>
</evidence>
<comment type="similarity">
    <text evidence="2">Belongs to the membrane fusion protein (MFP) (TC 8.A.1) family.</text>
</comment>
<dbReference type="InterPro" id="IPR058625">
    <property type="entry name" value="MdtA-like_BSH"/>
</dbReference>
<dbReference type="Proteomes" id="UP000198757">
    <property type="component" value="Unassembled WGS sequence"/>
</dbReference>
<feature type="domain" description="Multidrug resistance protein MdtA-like beta-barrel" evidence="7">
    <location>
        <begin position="214"/>
        <end position="301"/>
    </location>
</feature>
<accession>A0A1G6LIJ9</accession>
<evidence type="ECO:0000259" key="7">
    <source>
        <dbReference type="Pfam" id="PF25944"/>
    </source>
</evidence>